<dbReference type="InterPro" id="IPR050417">
    <property type="entry name" value="Sugar_Epim/Isomerase"/>
</dbReference>
<reference evidence="3 4" key="1">
    <citation type="submission" date="2019-03" db="EMBL/GenBank/DDBJ databases">
        <title>Deep-cultivation of Planctomycetes and their phenomic and genomic characterization uncovers novel biology.</title>
        <authorList>
            <person name="Wiegand S."/>
            <person name="Jogler M."/>
            <person name="Boedeker C."/>
            <person name="Pinto D."/>
            <person name="Vollmers J."/>
            <person name="Rivas-Marin E."/>
            <person name="Kohn T."/>
            <person name="Peeters S.H."/>
            <person name="Heuer A."/>
            <person name="Rast P."/>
            <person name="Oberbeckmann S."/>
            <person name="Bunk B."/>
            <person name="Jeske O."/>
            <person name="Meyerdierks A."/>
            <person name="Storesund J.E."/>
            <person name="Kallscheuer N."/>
            <person name="Luecker S."/>
            <person name="Lage O.M."/>
            <person name="Pohl T."/>
            <person name="Merkel B.J."/>
            <person name="Hornburger P."/>
            <person name="Mueller R.-W."/>
            <person name="Bruemmer F."/>
            <person name="Labrenz M."/>
            <person name="Spormann A.M."/>
            <person name="Op den Camp H."/>
            <person name="Overmann J."/>
            <person name="Amann R."/>
            <person name="Jetten M.S.M."/>
            <person name="Mascher T."/>
            <person name="Medema M.H."/>
            <person name="Devos D.P."/>
            <person name="Kaster A.-K."/>
            <person name="Ovreas L."/>
            <person name="Rohde M."/>
            <person name="Galperin M.Y."/>
            <person name="Jogler C."/>
        </authorList>
    </citation>
    <scope>NUCLEOTIDE SEQUENCE [LARGE SCALE GENOMIC DNA]</scope>
    <source>
        <strain evidence="3 4">V202</strain>
    </source>
</reference>
<sequence>MSDQSYKFIGLQDQTSRRKFFKQVTASALAGSLVSPLTAKSAEGQAESSKSKIKKAVKYQMILEKIAVLDKFKMLKDLGFDGTEIHYRTKVDPKEVRKAIDATGVQVHGFLNSSRDELKDSIDQAKYYGGTSVLVVAGRVDQKNPYDVVYQQQQTKLRKHLPYAEKQGIKLLVENVWNNFLLSPLEMARFIDELKSPAAGVYFDVGNVVRFGWPDQWIRVLGPRIVKLDIKEYSRKKQIDEGLWKGFQVELNEGDCDWPSVRKALLDIGYTQGWATAEVKGGDRQRLQDISERMDHALDLA</sequence>
<dbReference type="InterPro" id="IPR036237">
    <property type="entry name" value="Xyl_isomerase-like_sf"/>
</dbReference>
<evidence type="ECO:0000313" key="4">
    <source>
        <dbReference type="Proteomes" id="UP000318384"/>
    </source>
</evidence>
<keyword evidence="4" id="KW-1185">Reference proteome</keyword>
<gene>
    <name evidence="3" type="ORF">V202x_11870</name>
</gene>
<dbReference type="EMBL" id="CP037422">
    <property type="protein sequence ID" value="QDU07826.1"/>
    <property type="molecule type" value="Genomic_DNA"/>
</dbReference>
<protein>
    <submittedName>
        <fullName evidence="3">Xylose isomerase-like TIM barrel</fullName>
    </submittedName>
</protein>
<proteinExistence type="predicted"/>
<dbReference type="Pfam" id="PF01261">
    <property type="entry name" value="AP_endonuc_2"/>
    <property type="match status" value="1"/>
</dbReference>
<accession>A0A517WRF1</accession>
<dbReference type="RefSeq" id="WP_145172058.1">
    <property type="nucleotide sequence ID" value="NZ_CP037422.1"/>
</dbReference>
<dbReference type="PANTHER" id="PTHR43489:SF7">
    <property type="entry name" value="3-DEHYDRO-D-GULOSIDE 4-EPIMERASE-RELATED"/>
    <property type="match status" value="1"/>
</dbReference>
<feature type="domain" description="Xylose isomerase-like TIM barrel" evidence="2">
    <location>
        <begin position="73"/>
        <end position="294"/>
    </location>
</feature>
<evidence type="ECO:0000313" key="3">
    <source>
        <dbReference type="EMBL" id="QDU07826.1"/>
    </source>
</evidence>
<dbReference type="GO" id="GO:0016853">
    <property type="term" value="F:isomerase activity"/>
    <property type="evidence" value="ECO:0007669"/>
    <property type="project" value="UniProtKB-KW"/>
</dbReference>
<keyword evidence="1 3" id="KW-0413">Isomerase</keyword>
<dbReference type="PANTHER" id="PTHR43489">
    <property type="entry name" value="ISOMERASE"/>
    <property type="match status" value="1"/>
</dbReference>
<dbReference type="SUPFAM" id="SSF51658">
    <property type="entry name" value="Xylose isomerase-like"/>
    <property type="match status" value="1"/>
</dbReference>
<evidence type="ECO:0000259" key="2">
    <source>
        <dbReference type="Pfam" id="PF01261"/>
    </source>
</evidence>
<name>A0A517WRF1_9PLAN</name>
<organism evidence="3 4">
    <name type="scientific">Gimesia aquarii</name>
    <dbReference type="NCBI Taxonomy" id="2527964"/>
    <lineage>
        <taxon>Bacteria</taxon>
        <taxon>Pseudomonadati</taxon>
        <taxon>Planctomycetota</taxon>
        <taxon>Planctomycetia</taxon>
        <taxon>Planctomycetales</taxon>
        <taxon>Planctomycetaceae</taxon>
        <taxon>Gimesia</taxon>
    </lineage>
</organism>
<dbReference type="InterPro" id="IPR013022">
    <property type="entry name" value="Xyl_isomerase-like_TIM-brl"/>
</dbReference>
<dbReference type="Proteomes" id="UP000318384">
    <property type="component" value="Chromosome"/>
</dbReference>
<dbReference type="Gene3D" id="3.20.20.150">
    <property type="entry name" value="Divalent-metal-dependent TIM barrel enzymes"/>
    <property type="match status" value="1"/>
</dbReference>
<dbReference type="OrthoDB" id="9782669at2"/>
<dbReference type="AlphaFoldDB" id="A0A517WRF1"/>
<evidence type="ECO:0000256" key="1">
    <source>
        <dbReference type="ARBA" id="ARBA00023235"/>
    </source>
</evidence>